<name>A0A6G0P932_9STRA</name>
<evidence type="ECO:0000313" key="1">
    <source>
        <dbReference type="EMBL" id="KAE9239804.1"/>
    </source>
</evidence>
<reference evidence="1 2" key="1">
    <citation type="submission" date="2018-09" db="EMBL/GenBank/DDBJ databases">
        <title>Genomic investigation of the strawberry pathogen Phytophthora fragariae indicates pathogenicity is determined by transcriptional variation in three key races.</title>
        <authorList>
            <person name="Adams T.M."/>
            <person name="Armitage A.D."/>
            <person name="Sobczyk M.K."/>
            <person name="Bates H.J."/>
            <person name="Dunwell J.M."/>
            <person name="Nellist C.F."/>
            <person name="Harrison R.J."/>
        </authorList>
    </citation>
    <scope>NUCLEOTIDE SEQUENCE [LARGE SCALE GENOMIC DNA]</scope>
    <source>
        <strain evidence="1 2">BC-23</strain>
    </source>
</reference>
<sequence>MRTYITTFDCRKTHIAQMADPIPFVQATWFVDDR</sequence>
<proteinExistence type="predicted"/>
<protein>
    <submittedName>
        <fullName evidence="1">Uncharacterized protein</fullName>
    </submittedName>
</protein>
<dbReference type="Proteomes" id="UP000476176">
    <property type="component" value="Unassembled WGS sequence"/>
</dbReference>
<comment type="caution">
    <text evidence="1">The sequence shown here is derived from an EMBL/GenBank/DDBJ whole genome shotgun (WGS) entry which is preliminary data.</text>
</comment>
<organism evidence="1 2">
    <name type="scientific">Phytophthora fragariae</name>
    <dbReference type="NCBI Taxonomy" id="53985"/>
    <lineage>
        <taxon>Eukaryota</taxon>
        <taxon>Sar</taxon>
        <taxon>Stramenopiles</taxon>
        <taxon>Oomycota</taxon>
        <taxon>Peronosporomycetes</taxon>
        <taxon>Peronosporales</taxon>
        <taxon>Peronosporaceae</taxon>
        <taxon>Phytophthora</taxon>
    </lineage>
</organism>
<dbReference type="AlphaFoldDB" id="A0A6G0P932"/>
<evidence type="ECO:0000313" key="2">
    <source>
        <dbReference type="Proteomes" id="UP000476176"/>
    </source>
</evidence>
<dbReference type="EMBL" id="QXGC01000346">
    <property type="protein sequence ID" value="KAE9239804.1"/>
    <property type="molecule type" value="Genomic_DNA"/>
</dbReference>
<accession>A0A6G0P932</accession>
<gene>
    <name evidence="1" type="ORF">PF004_g7787</name>
</gene>